<dbReference type="GO" id="GO:0016559">
    <property type="term" value="P:peroxisome fission"/>
    <property type="evidence" value="ECO:0007669"/>
    <property type="project" value="InterPro"/>
</dbReference>
<dbReference type="Pfam" id="PF05648">
    <property type="entry name" value="PEX11"/>
    <property type="match status" value="1"/>
</dbReference>
<evidence type="ECO:0000313" key="5">
    <source>
        <dbReference type="EMBL" id="CAE7228623.1"/>
    </source>
</evidence>
<organism evidence="5 6">
    <name type="scientific">Symbiodinium natans</name>
    <dbReference type="NCBI Taxonomy" id="878477"/>
    <lineage>
        <taxon>Eukaryota</taxon>
        <taxon>Sar</taxon>
        <taxon>Alveolata</taxon>
        <taxon>Dinophyceae</taxon>
        <taxon>Suessiales</taxon>
        <taxon>Symbiodiniaceae</taxon>
        <taxon>Symbiodinium</taxon>
    </lineage>
</organism>
<dbReference type="InterPro" id="IPR008733">
    <property type="entry name" value="PEX11"/>
</dbReference>
<dbReference type="EMBL" id="CAJNDS010000698">
    <property type="protein sequence ID" value="CAE7228623.1"/>
    <property type="molecule type" value="Genomic_DNA"/>
</dbReference>
<evidence type="ECO:0000256" key="1">
    <source>
        <dbReference type="ARBA" id="ARBA00022593"/>
    </source>
</evidence>
<dbReference type="OrthoDB" id="411017at2759"/>
<keyword evidence="3" id="KW-0576">Peroxisome</keyword>
<comment type="caution">
    <text evidence="5">The sequence shown here is derived from an EMBL/GenBank/DDBJ whole genome shotgun (WGS) entry which is preliminary data.</text>
</comment>
<evidence type="ECO:0000256" key="3">
    <source>
        <dbReference type="ARBA" id="ARBA00023140"/>
    </source>
</evidence>
<reference evidence="5" key="1">
    <citation type="submission" date="2021-02" db="EMBL/GenBank/DDBJ databases">
        <authorList>
            <person name="Dougan E. K."/>
            <person name="Rhodes N."/>
            <person name="Thang M."/>
            <person name="Chan C."/>
        </authorList>
    </citation>
    <scope>NUCLEOTIDE SEQUENCE</scope>
</reference>
<dbReference type="GO" id="GO:0005778">
    <property type="term" value="C:peroxisomal membrane"/>
    <property type="evidence" value="ECO:0007669"/>
    <property type="project" value="UniProtKB-SubCell"/>
</dbReference>
<name>A0A812KJG4_9DINO</name>
<dbReference type="AlphaFoldDB" id="A0A812KJG4"/>
<protein>
    <submittedName>
        <fullName evidence="5">PEX11E protein</fullName>
    </submittedName>
</protein>
<keyword evidence="2" id="KW-0472">Membrane</keyword>
<dbReference type="PANTHER" id="PTHR12652">
    <property type="entry name" value="PEROXISOMAL BIOGENESIS FACTOR 11"/>
    <property type="match status" value="1"/>
</dbReference>
<gene>
    <name evidence="5" type="primary">PEX11E</name>
    <name evidence="5" type="ORF">SNAT2548_LOCUS9118</name>
</gene>
<accession>A0A812KJG4</accession>
<evidence type="ECO:0000313" key="6">
    <source>
        <dbReference type="Proteomes" id="UP000604046"/>
    </source>
</evidence>
<keyword evidence="1" id="KW-0962">Peroxisome biogenesis</keyword>
<dbReference type="PANTHER" id="PTHR12652:SF50">
    <property type="entry name" value="PEROXIN 11"/>
    <property type="match status" value="1"/>
</dbReference>
<sequence length="277" mass="31930">MAVSKVFFSTPPLLGHNESYFPPIQSMGHAGTLLAGPATMILVLGLQMLKKQLTSTHKSELYQHIWKFISKAEARDKTGRIVQYFCRFLQGFLGHMSETFWLQAWKPVIAEVQTTLAWARRTHRWGKELPHIPVLGQAIESGDILEAAQRAILITFLVQDHIYWLLKVGILKFQNYTAIQWHRRNLRFITLSHVLNFSLCVREISRIRAKQQDPKIAGDKEALKKADAAVYDNLRMMVRYSLTFIQMLHVSQVKKMDDWYIGLMGVASSYIDASKQW</sequence>
<comment type="subcellular location">
    <subcellularLocation>
        <location evidence="4">Peroxisome membrane</location>
    </subcellularLocation>
</comment>
<dbReference type="Proteomes" id="UP000604046">
    <property type="component" value="Unassembled WGS sequence"/>
</dbReference>
<keyword evidence="6" id="KW-1185">Reference proteome</keyword>
<proteinExistence type="predicted"/>
<evidence type="ECO:0000256" key="4">
    <source>
        <dbReference type="ARBA" id="ARBA00046271"/>
    </source>
</evidence>
<evidence type="ECO:0000256" key="2">
    <source>
        <dbReference type="ARBA" id="ARBA00023136"/>
    </source>
</evidence>